<dbReference type="Proteomes" id="UP000249661">
    <property type="component" value="Unassembled WGS sequence"/>
</dbReference>
<keyword evidence="2" id="KW-1185">Reference proteome</keyword>
<proteinExistence type="predicted"/>
<gene>
    <name evidence="1" type="ORF">BO66DRAFT_69971</name>
</gene>
<name>A0ACD1HN89_9EURO</name>
<evidence type="ECO:0000313" key="1">
    <source>
        <dbReference type="EMBL" id="RAH74927.1"/>
    </source>
</evidence>
<protein>
    <submittedName>
        <fullName evidence="1">Uncharacterized protein</fullName>
    </submittedName>
</protein>
<organism evidence="1 2">
    <name type="scientific">Aspergillus aculeatinus CBS 121060</name>
    <dbReference type="NCBI Taxonomy" id="1448322"/>
    <lineage>
        <taxon>Eukaryota</taxon>
        <taxon>Fungi</taxon>
        <taxon>Dikarya</taxon>
        <taxon>Ascomycota</taxon>
        <taxon>Pezizomycotina</taxon>
        <taxon>Eurotiomycetes</taxon>
        <taxon>Eurotiomycetidae</taxon>
        <taxon>Eurotiales</taxon>
        <taxon>Aspergillaceae</taxon>
        <taxon>Aspergillus</taxon>
        <taxon>Aspergillus subgen. Circumdati</taxon>
    </lineage>
</organism>
<dbReference type="EMBL" id="KZ824934">
    <property type="protein sequence ID" value="RAH74927.1"/>
    <property type="molecule type" value="Genomic_DNA"/>
</dbReference>
<sequence>MVVNTHQAVDVNDSIVLTIHRLGYSSSVRAVEAYSMRRKYNIEWIPWKGLSIFATSHNTSFLHCVQCASFTLGLSNVYPS</sequence>
<accession>A0ACD1HN89</accession>
<reference evidence="1" key="1">
    <citation type="submission" date="2018-02" db="EMBL/GenBank/DDBJ databases">
        <title>The genomes of Aspergillus section Nigri reveals drivers in fungal speciation.</title>
        <authorList>
            <consortium name="DOE Joint Genome Institute"/>
            <person name="Vesth T.C."/>
            <person name="Nybo J."/>
            <person name="Theobald S."/>
            <person name="Brandl J."/>
            <person name="Frisvad J.C."/>
            <person name="Nielsen K.F."/>
            <person name="Lyhne E.K."/>
            <person name="Kogle M.E."/>
            <person name="Kuo A."/>
            <person name="Riley R."/>
            <person name="Clum A."/>
            <person name="Nolan M."/>
            <person name="Lipzen A."/>
            <person name="Salamov A."/>
            <person name="Henrissat B."/>
            <person name="Wiebenga A."/>
            <person name="De vries R.P."/>
            <person name="Grigoriev I.V."/>
            <person name="Mortensen U.H."/>
            <person name="Andersen M.R."/>
            <person name="Baker S.E."/>
        </authorList>
    </citation>
    <scope>NUCLEOTIDE SEQUENCE</scope>
    <source>
        <strain evidence="1">CBS 121060</strain>
    </source>
</reference>
<evidence type="ECO:0000313" key="2">
    <source>
        <dbReference type="Proteomes" id="UP000249661"/>
    </source>
</evidence>